<proteinExistence type="predicted"/>
<organism evidence="1 2">
    <name type="scientific">Flavobacterium faecale</name>
    <dbReference type="NCBI Taxonomy" id="1355330"/>
    <lineage>
        <taxon>Bacteria</taxon>
        <taxon>Pseudomonadati</taxon>
        <taxon>Bacteroidota</taxon>
        <taxon>Flavobacteriia</taxon>
        <taxon>Flavobacteriales</taxon>
        <taxon>Flavobacteriaceae</taxon>
        <taxon>Flavobacterium</taxon>
    </lineage>
</organism>
<protein>
    <submittedName>
        <fullName evidence="1">Uncharacterized protein</fullName>
    </submittedName>
</protein>
<dbReference type="KEGG" id="ffa:FFWV33_08695"/>
<sequence length="111" mass="12352">MAAYKDQNLALDNSIAQLLVEREIKLNALKRQLNMTFESVKPVNILKDTLADFNKAPEAKADIFQSILSISGGYLTKKLVMGKSNSIFKKALGYVVQYGLTKFISNKVSTH</sequence>
<dbReference type="RefSeq" id="WP_108740543.1">
    <property type="nucleotide sequence ID" value="NZ_CP020918.1"/>
</dbReference>
<gene>
    <name evidence="1" type="ORF">FFWV33_08695</name>
</gene>
<accession>A0A2S1LCW9</accession>
<evidence type="ECO:0000313" key="1">
    <source>
        <dbReference type="EMBL" id="AWG21605.1"/>
    </source>
</evidence>
<name>A0A2S1LCW9_9FLAO</name>
<reference evidence="1 2" key="1">
    <citation type="submission" date="2017-04" db="EMBL/GenBank/DDBJ databases">
        <title>Compelte genome sequence of WV33.</title>
        <authorList>
            <person name="Lee P.C."/>
        </authorList>
    </citation>
    <scope>NUCLEOTIDE SEQUENCE [LARGE SCALE GENOMIC DNA]</scope>
    <source>
        <strain evidence="1 2">WV33</strain>
    </source>
</reference>
<dbReference type="OrthoDB" id="1443487at2"/>
<evidence type="ECO:0000313" key="2">
    <source>
        <dbReference type="Proteomes" id="UP000244527"/>
    </source>
</evidence>
<keyword evidence="2" id="KW-1185">Reference proteome</keyword>
<dbReference type="Proteomes" id="UP000244527">
    <property type="component" value="Chromosome"/>
</dbReference>
<dbReference type="AlphaFoldDB" id="A0A2S1LCW9"/>
<dbReference type="EMBL" id="CP020918">
    <property type="protein sequence ID" value="AWG21605.1"/>
    <property type="molecule type" value="Genomic_DNA"/>
</dbReference>